<dbReference type="EMBL" id="WIXE01008270">
    <property type="protein sequence ID" value="KAK5979537.1"/>
    <property type="molecule type" value="Genomic_DNA"/>
</dbReference>
<keyword evidence="3" id="KW-1185">Reference proteome</keyword>
<evidence type="ECO:0000256" key="1">
    <source>
        <dbReference type="SAM" id="MobiDB-lite"/>
    </source>
</evidence>
<dbReference type="Proteomes" id="UP001331761">
    <property type="component" value="Unassembled WGS sequence"/>
</dbReference>
<organism evidence="2 3">
    <name type="scientific">Trichostrongylus colubriformis</name>
    <name type="common">Black scour worm</name>
    <dbReference type="NCBI Taxonomy" id="6319"/>
    <lineage>
        <taxon>Eukaryota</taxon>
        <taxon>Metazoa</taxon>
        <taxon>Ecdysozoa</taxon>
        <taxon>Nematoda</taxon>
        <taxon>Chromadorea</taxon>
        <taxon>Rhabditida</taxon>
        <taxon>Rhabditina</taxon>
        <taxon>Rhabditomorpha</taxon>
        <taxon>Strongyloidea</taxon>
        <taxon>Trichostrongylidae</taxon>
        <taxon>Trichostrongylus</taxon>
    </lineage>
</organism>
<gene>
    <name evidence="2" type="ORF">GCK32_011485</name>
</gene>
<comment type="caution">
    <text evidence="2">The sequence shown here is derived from an EMBL/GenBank/DDBJ whole genome shotgun (WGS) entry which is preliminary data.</text>
</comment>
<proteinExistence type="predicted"/>
<sequence>MQDGCEQISLGRNESLPDSATDTTICEVQSAQMGQNIGYTFLPTGELSIYDLSSESLIKVVVLLDTRAELSFIDGSLADDLGLSTLEETRLRLHTFGSNDIREEPSRRVQLDTWDEEGQPLKLNLHTHHILTKELTTPPVLKE</sequence>
<dbReference type="AlphaFoldDB" id="A0AAN8FIM8"/>
<feature type="region of interest" description="Disordered" evidence="1">
    <location>
        <begin position="1"/>
        <end position="20"/>
    </location>
</feature>
<feature type="compositionally biased region" description="Polar residues" evidence="1">
    <location>
        <begin position="10"/>
        <end position="20"/>
    </location>
</feature>
<protein>
    <recommendedName>
        <fullName evidence="4">Peptidase aspartic putative domain-containing protein</fullName>
    </recommendedName>
</protein>
<evidence type="ECO:0000313" key="2">
    <source>
        <dbReference type="EMBL" id="KAK5979537.1"/>
    </source>
</evidence>
<reference evidence="2 3" key="1">
    <citation type="submission" date="2019-10" db="EMBL/GenBank/DDBJ databases">
        <title>Assembly and Annotation for the nematode Trichostrongylus colubriformis.</title>
        <authorList>
            <person name="Martin J."/>
        </authorList>
    </citation>
    <scope>NUCLEOTIDE SEQUENCE [LARGE SCALE GENOMIC DNA]</scope>
    <source>
        <strain evidence="2">G859</strain>
        <tissue evidence="2">Whole worm</tissue>
    </source>
</reference>
<name>A0AAN8FIM8_TRICO</name>
<evidence type="ECO:0000313" key="3">
    <source>
        <dbReference type="Proteomes" id="UP001331761"/>
    </source>
</evidence>
<accession>A0AAN8FIM8</accession>
<evidence type="ECO:0008006" key="4">
    <source>
        <dbReference type="Google" id="ProtNLM"/>
    </source>
</evidence>